<comment type="caution">
    <text evidence="1">The sequence shown here is derived from an EMBL/GenBank/DDBJ whole genome shotgun (WGS) entry which is preliminary data.</text>
</comment>
<evidence type="ECO:0000313" key="2">
    <source>
        <dbReference type="Proteomes" id="UP001434883"/>
    </source>
</evidence>
<evidence type="ECO:0000313" key="1">
    <source>
        <dbReference type="EMBL" id="MEQ2214499.1"/>
    </source>
</evidence>
<name>A0ABV0S2K9_9TELE</name>
<sequence>MGRNQTLVFILVNGFRGNWNKISTVFSCNINMWLEDFTLHEVVVKKYIFALQQFVKTATSGSKLIKALRTPELVHLLLGFPVSGISASISLCAYHLPLSHHASAYLTSLHPQTFTVVFYLFSSLPVPYIPRHLQPLLCPCHLTLVLQPRRCSI</sequence>
<proteinExistence type="predicted"/>
<organism evidence="1 2">
    <name type="scientific">Xenoophorus captivus</name>
    <dbReference type="NCBI Taxonomy" id="1517983"/>
    <lineage>
        <taxon>Eukaryota</taxon>
        <taxon>Metazoa</taxon>
        <taxon>Chordata</taxon>
        <taxon>Craniata</taxon>
        <taxon>Vertebrata</taxon>
        <taxon>Euteleostomi</taxon>
        <taxon>Actinopterygii</taxon>
        <taxon>Neopterygii</taxon>
        <taxon>Teleostei</taxon>
        <taxon>Neoteleostei</taxon>
        <taxon>Acanthomorphata</taxon>
        <taxon>Ovalentaria</taxon>
        <taxon>Atherinomorphae</taxon>
        <taxon>Cyprinodontiformes</taxon>
        <taxon>Goodeidae</taxon>
        <taxon>Xenoophorus</taxon>
    </lineage>
</organism>
<keyword evidence="2" id="KW-1185">Reference proteome</keyword>
<gene>
    <name evidence="1" type="ORF">XENOCAPTIV_009702</name>
</gene>
<dbReference type="Proteomes" id="UP001434883">
    <property type="component" value="Unassembled WGS sequence"/>
</dbReference>
<protein>
    <submittedName>
        <fullName evidence="1">Uncharacterized protein</fullName>
    </submittedName>
</protein>
<dbReference type="EMBL" id="JAHRIN010067435">
    <property type="protein sequence ID" value="MEQ2214499.1"/>
    <property type="molecule type" value="Genomic_DNA"/>
</dbReference>
<reference evidence="1 2" key="1">
    <citation type="submission" date="2021-06" db="EMBL/GenBank/DDBJ databases">
        <authorList>
            <person name="Palmer J.M."/>
        </authorList>
    </citation>
    <scope>NUCLEOTIDE SEQUENCE [LARGE SCALE GENOMIC DNA]</scope>
    <source>
        <strain evidence="1 2">XC_2019</strain>
        <tissue evidence="1">Muscle</tissue>
    </source>
</reference>
<accession>A0ABV0S2K9</accession>